<dbReference type="RefSeq" id="WP_111289578.1">
    <property type="nucleotide sequence ID" value="NZ_CP147988.1"/>
</dbReference>
<evidence type="ECO:0000313" key="2">
    <source>
        <dbReference type="Proteomes" id="UP001447857"/>
    </source>
</evidence>
<proteinExistence type="predicted"/>
<reference evidence="1 2" key="1">
    <citation type="submission" date="2024-02" db="EMBL/GenBank/DDBJ databases">
        <title>complete genome of Flavobacterium ginsenosidimutans Str. YTB16.</title>
        <authorList>
            <person name="Wang Q."/>
        </authorList>
    </citation>
    <scope>NUCLEOTIDE SEQUENCE [LARGE SCALE GENOMIC DNA]</scope>
    <source>
        <strain evidence="1 2">YTB16</strain>
    </source>
</reference>
<sequence length="132" mass="15481">MLILKTLNSNFKISTIDLELFYTESKGAKIAIEVIKNGNEEYSRVEIDFFIVAEVKCVTLNFFESNYSNYLIKYFGDNEKPFDSGFYEVMDSAYLKENIEKYDPKMRFDLKHYIVTGNDSYVEIIASKYSVY</sequence>
<accession>A0ABZ2Q7G4</accession>
<gene>
    <name evidence="1" type="ORF">V6624_19705</name>
</gene>
<protein>
    <submittedName>
        <fullName evidence="1">Uncharacterized protein</fullName>
    </submittedName>
</protein>
<organism evidence="1 2">
    <name type="scientific">Flavobacterium ginsenosidimutans</name>
    <dbReference type="NCBI Taxonomy" id="687844"/>
    <lineage>
        <taxon>Bacteria</taxon>
        <taxon>Pseudomonadati</taxon>
        <taxon>Bacteroidota</taxon>
        <taxon>Flavobacteriia</taxon>
        <taxon>Flavobacteriales</taxon>
        <taxon>Flavobacteriaceae</taxon>
        <taxon>Flavobacterium</taxon>
    </lineage>
</organism>
<dbReference type="EMBL" id="CP147988">
    <property type="protein sequence ID" value="WXK49250.1"/>
    <property type="molecule type" value="Genomic_DNA"/>
</dbReference>
<dbReference type="Proteomes" id="UP001447857">
    <property type="component" value="Chromosome"/>
</dbReference>
<name>A0ABZ2Q7G4_9FLAO</name>
<keyword evidence="2" id="KW-1185">Reference proteome</keyword>
<evidence type="ECO:0000313" key="1">
    <source>
        <dbReference type="EMBL" id="WXK49250.1"/>
    </source>
</evidence>